<evidence type="ECO:0000313" key="3">
    <source>
        <dbReference type="Proteomes" id="UP001221558"/>
    </source>
</evidence>
<dbReference type="EMBL" id="CP117880">
    <property type="protein sequence ID" value="WDF68771.1"/>
    <property type="molecule type" value="Genomic_DNA"/>
</dbReference>
<dbReference type="Proteomes" id="UP001221558">
    <property type="component" value="Chromosome"/>
</dbReference>
<dbReference type="InterPro" id="IPR001753">
    <property type="entry name" value="Enoyl-CoA_hydra/iso"/>
</dbReference>
<name>A0ABY7WJX6_9SPHI</name>
<dbReference type="CDD" id="cd06558">
    <property type="entry name" value="crotonase-like"/>
    <property type="match status" value="1"/>
</dbReference>
<dbReference type="PANTHER" id="PTHR42964">
    <property type="entry name" value="ENOYL-COA HYDRATASE"/>
    <property type="match status" value="1"/>
</dbReference>
<dbReference type="RefSeq" id="WP_274267501.1">
    <property type="nucleotide sequence ID" value="NZ_CP117880.1"/>
</dbReference>
<sequence length="237" mass="26551">MLYKYIRTERSDYSLTLTLARPEKRNAFTPTMVNEIAHALAAVAADDDVRLVIFKAEGPVFCAGMDLKTFQDPLLDNPNPHIVNKNISLGEVLDNFHKPTLAILEGDVIAGAFLLVLGCTYVLAAEHVRFRLPELALGIFPFQVMASLLKIMPEKKALQLCLETDYFDVQRALDYGIVDSLLSERSEEIIKARFADVQVKPLQAGIKALRALPKIAADQRFSFLKESLEKLRDDMKS</sequence>
<protein>
    <submittedName>
        <fullName evidence="2">Enoyl-CoA hydratase/isomerase family protein</fullName>
    </submittedName>
</protein>
<evidence type="ECO:0000256" key="1">
    <source>
        <dbReference type="ARBA" id="ARBA00005254"/>
    </source>
</evidence>
<dbReference type="SUPFAM" id="SSF52096">
    <property type="entry name" value="ClpP/crotonase"/>
    <property type="match status" value="1"/>
</dbReference>
<comment type="similarity">
    <text evidence="1">Belongs to the enoyl-CoA hydratase/isomerase family.</text>
</comment>
<dbReference type="Pfam" id="PF00378">
    <property type="entry name" value="ECH_1"/>
    <property type="match status" value="1"/>
</dbReference>
<gene>
    <name evidence="2" type="ORF">PQ465_21055</name>
</gene>
<proteinExistence type="inferred from homology"/>
<organism evidence="2 3">
    <name type="scientific">Sphingobacterium oryzagri</name>
    <dbReference type="NCBI Taxonomy" id="3025669"/>
    <lineage>
        <taxon>Bacteria</taxon>
        <taxon>Pseudomonadati</taxon>
        <taxon>Bacteroidota</taxon>
        <taxon>Sphingobacteriia</taxon>
        <taxon>Sphingobacteriales</taxon>
        <taxon>Sphingobacteriaceae</taxon>
        <taxon>Sphingobacterium</taxon>
    </lineage>
</organism>
<dbReference type="InterPro" id="IPR029045">
    <property type="entry name" value="ClpP/crotonase-like_dom_sf"/>
</dbReference>
<keyword evidence="3" id="KW-1185">Reference proteome</keyword>
<evidence type="ECO:0000313" key="2">
    <source>
        <dbReference type="EMBL" id="WDF68771.1"/>
    </source>
</evidence>
<accession>A0ABY7WJX6</accession>
<dbReference type="Gene3D" id="3.90.226.10">
    <property type="entry name" value="2-enoyl-CoA Hydratase, Chain A, domain 1"/>
    <property type="match status" value="1"/>
</dbReference>
<dbReference type="PANTHER" id="PTHR42964:SF1">
    <property type="entry name" value="POLYKETIDE BIOSYNTHESIS ENOYL-COA HYDRATASE PKSH-RELATED"/>
    <property type="match status" value="1"/>
</dbReference>
<reference evidence="2 3" key="1">
    <citation type="submission" date="2023-02" db="EMBL/GenBank/DDBJ databases">
        <title>Genome sequence of Sphingobacterium sp. KACC 22765.</title>
        <authorList>
            <person name="Kim S."/>
            <person name="Heo J."/>
            <person name="Kwon S.-W."/>
        </authorList>
    </citation>
    <scope>NUCLEOTIDE SEQUENCE [LARGE SCALE GENOMIC DNA]</scope>
    <source>
        <strain evidence="2 3">KACC 22765</strain>
    </source>
</reference>
<dbReference type="InterPro" id="IPR051683">
    <property type="entry name" value="Enoyl-CoA_Hydratase/Isomerase"/>
</dbReference>